<keyword evidence="1" id="KW-0812">Transmembrane</keyword>
<dbReference type="OMA" id="XNTNTNT"/>
<protein>
    <recommendedName>
        <fullName evidence="4">SEA domain-containing protein</fullName>
    </recommendedName>
</protein>
<dbReference type="Proteomes" id="UP000027135">
    <property type="component" value="Unassembled WGS sequence"/>
</dbReference>
<proteinExistence type="predicted"/>
<evidence type="ECO:0000313" key="3">
    <source>
        <dbReference type="Proteomes" id="UP000027135"/>
    </source>
</evidence>
<gene>
    <name evidence="2" type="ORF">L798_07315</name>
</gene>
<accession>A0A067RFE4</accession>
<organism evidence="2 3">
    <name type="scientific">Zootermopsis nevadensis</name>
    <name type="common">Dampwood termite</name>
    <dbReference type="NCBI Taxonomy" id="136037"/>
    <lineage>
        <taxon>Eukaryota</taxon>
        <taxon>Metazoa</taxon>
        <taxon>Ecdysozoa</taxon>
        <taxon>Arthropoda</taxon>
        <taxon>Hexapoda</taxon>
        <taxon>Insecta</taxon>
        <taxon>Pterygota</taxon>
        <taxon>Neoptera</taxon>
        <taxon>Polyneoptera</taxon>
        <taxon>Dictyoptera</taxon>
        <taxon>Blattodea</taxon>
        <taxon>Blattoidea</taxon>
        <taxon>Termitoidae</taxon>
        <taxon>Termopsidae</taxon>
        <taxon>Zootermopsis</taxon>
    </lineage>
</organism>
<keyword evidence="1" id="KW-1133">Transmembrane helix</keyword>
<sequence length="212" mass="23665">MGNVLVDYFVELTDLGRRVDTQEMKRLFHGSLAAAEPDAAVSSRLQLGSFLVDPKFTDFVVLSKQVVPTVGYADEDVFLPQWAIAGIVIGLASLLFVIIFGVTVLVNRNKNNKKKSPTPLTEDMLNELNKNHMGGLDNYGADDLYNMEDVWNDKPPKKRSSGSLQENSASNLYDSWRSEWNGYYYNAYYGSGNAGSSASGYSRRRSDYDTNF</sequence>
<evidence type="ECO:0008006" key="4">
    <source>
        <dbReference type="Google" id="ProtNLM"/>
    </source>
</evidence>
<feature type="transmembrane region" description="Helical" evidence="1">
    <location>
        <begin position="82"/>
        <end position="106"/>
    </location>
</feature>
<dbReference type="STRING" id="136037.A0A067RFE4"/>
<reference evidence="2 3" key="1">
    <citation type="journal article" date="2014" name="Nat. Commun.">
        <title>Molecular traces of alternative social organization in a termite genome.</title>
        <authorList>
            <person name="Terrapon N."/>
            <person name="Li C."/>
            <person name="Robertson H.M."/>
            <person name="Ji L."/>
            <person name="Meng X."/>
            <person name="Booth W."/>
            <person name="Chen Z."/>
            <person name="Childers C.P."/>
            <person name="Glastad K.M."/>
            <person name="Gokhale K."/>
            <person name="Gowin J."/>
            <person name="Gronenberg W."/>
            <person name="Hermansen R.A."/>
            <person name="Hu H."/>
            <person name="Hunt B.G."/>
            <person name="Huylmans A.K."/>
            <person name="Khalil S.M."/>
            <person name="Mitchell R.D."/>
            <person name="Munoz-Torres M.C."/>
            <person name="Mustard J.A."/>
            <person name="Pan H."/>
            <person name="Reese J.T."/>
            <person name="Scharf M.E."/>
            <person name="Sun F."/>
            <person name="Vogel H."/>
            <person name="Xiao J."/>
            <person name="Yang W."/>
            <person name="Yang Z."/>
            <person name="Yang Z."/>
            <person name="Zhou J."/>
            <person name="Zhu J."/>
            <person name="Brent C.S."/>
            <person name="Elsik C.G."/>
            <person name="Goodisman M.A."/>
            <person name="Liberles D.A."/>
            <person name="Roe R.M."/>
            <person name="Vargo E.L."/>
            <person name="Vilcinskas A."/>
            <person name="Wang J."/>
            <person name="Bornberg-Bauer E."/>
            <person name="Korb J."/>
            <person name="Zhang G."/>
            <person name="Liebig J."/>
        </authorList>
    </citation>
    <scope>NUCLEOTIDE SEQUENCE [LARGE SCALE GENOMIC DNA]</scope>
    <source>
        <tissue evidence="2">Whole organism</tissue>
    </source>
</reference>
<dbReference type="InParanoid" id="A0A067RFE4"/>
<dbReference type="eggNOG" id="ENOG502QSZX">
    <property type="taxonomic scope" value="Eukaryota"/>
</dbReference>
<name>A0A067RFE4_ZOONE</name>
<keyword evidence="3" id="KW-1185">Reference proteome</keyword>
<keyword evidence="1" id="KW-0472">Membrane</keyword>
<evidence type="ECO:0000256" key="1">
    <source>
        <dbReference type="SAM" id="Phobius"/>
    </source>
</evidence>
<dbReference type="AlphaFoldDB" id="A0A067RFE4"/>
<evidence type="ECO:0000313" key="2">
    <source>
        <dbReference type="EMBL" id="KDR18868.1"/>
    </source>
</evidence>
<dbReference type="EMBL" id="KK852669">
    <property type="protein sequence ID" value="KDR18868.1"/>
    <property type="molecule type" value="Genomic_DNA"/>
</dbReference>